<protein>
    <submittedName>
        <fullName evidence="1">Uncharacterized protein</fullName>
    </submittedName>
</protein>
<comment type="caution">
    <text evidence="1">The sequence shown here is derived from an EMBL/GenBank/DDBJ whole genome shotgun (WGS) entry which is preliminary data.</text>
</comment>
<reference evidence="1 2" key="1">
    <citation type="submission" date="2020-03" db="EMBL/GenBank/DDBJ databases">
        <title>Draft Genome Sequence of 2-Methylisoborneol Producing Pseudanabaena yagii Strain GIHE-NHR1 Isolated from North Han River in South Korea.</title>
        <authorList>
            <person name="Jeong J."/>
        </authorList>
    </citation>
    <scope>NUCLEOTIDE SEQUENCE [LARGE SCALE GENOMIC DNA]</scope>
    <source>
        <strain evidence="1 2">GIHE-NHR1</strain>
    </source>
</reference>
<dbReference type="RefSeq" id="WP_169362382.1">
    <property type="nucleotide sequence ID" value="NZ_JAAVJL010000001.1"/>
</dbReference>
<evidence type="ECO:0000313" key="1">
    <source>
        <dbReference type="EMBL" id="NMF57333.1"/>
    </source>
</evidence>
<sequence length="48" mass="5750">MTNESKKSYQKADRITLPQDIQAKDLPFLPEELRDNFIQYQRLLKLDP</sequence>
<gene>
    <name evidence="1" type="ORF">HC246_04680</name>
</gene>
<dbReference type="EMBL" id="JAAVJL010000001">
    <property type="protein sequence ID" value="NMF57333.1"/>
    <property type="molecule type" value="Genomic_DNA"/>
</dbReference>
<organism evidence="1 2">
    <name type="scientific">Pseudanabaena yagii GIHE-NHR1</name>
    <dbReference type="NCBI Taxonomy" id="2722753"/>
    <lineage>
        <taxon>Bacteria</taxon>
        <taxon>Bacillati</taxon>
        <taxon>Cyanobacteriota</taxon>
        <taxon>Cyanophyceae</taxon>
        <taxon>Pseudanabaenales</taxon>
        <taxon>Pseudanabaenaceae</taxon>
        <taxon>Pseudanabaena</taxon>
        <taxon>Pseudanabaena yagii</taxon>
    </lineage>
</organism>
<name>A0ABX1LMK1_9CYAN</name>
<evidence type="ECO:0000313" key="2">
    <source>
        <dbReference type="Proteomes" id="UP000738376"/>
    </source>
</evidence>
<proteinExistence type="predicted"/>
<keyword evidence="2" id="KW-1185">Reference proteome</keyword>
<dbReference type="Proteomes" id="UP000738376">
    <property type="component" value="Unassembled WGS sequence"/>
</dbReference>
<accession>A0ABX1LMK1</accession>